<dbReference type="Proteomes" id="UP000675121">
    <property type="component" value="Unassembled WGS sequence"/>
</dbReference>
<protein>
    <submittedName>
        <fullName evidence="2">Uncharacterized protein</fullName>
    </submittedName>
</protein>
<name>A0A9N8N290_9BURK</name>
<evidence type="ECO:0000313" key="2">
    <source>
        <dbReference type="EMBL" id="CAE6942232.1"/>
    </source>
</evidence>
<accession>A0A9N8N290</accession>
<keyword evidence="3" id="KW-1185">Reference proteome</keyword>
<feature type="transmembrane region" description="Helical" evidence="1">
    <location>
        <begin position="163"/>
        <end position="180"/>
    </location>
</feature>
<proteinExistence type="predicted"/>
<gene>
    <name evidence="2" type="ORF">R70211_05764</name>
</gene>
<dbReference type="EMBL" id="CAJNAS010000019">
    <property type="protein sequence ID" value="CAE6942232.1"/>
    <property type="molecule type" value="Genomic_DNA"/>
</dbReference>
<dbReference type="RefSeq" id="WP_201076024.1">
    <property type="nucleotide sequence ID" value="NZ_CAJNAS010000019.1"/>
</dbReference>
<organism evidence="2 3">
    <name type="scientific">Paraburkholderia domus</name>
    <dbReference type="NCBI Taxonomy" id="2793075"/>
    <lineage>
        <taxon>Bacteria</taxon>
        <taxon>Pseudomonadati</taxon>
        <taxon>Pseudomonadota</taxon>
        <taxon>Betaproteobacteria</taxon>
        <taxon>Burkholderiales</taxon>
        <taxon>Burkholderiaceae</taxon>
        <taxon>Paraburkholderia</taxon>
    </lineage>
</organism>
<evidence type="ECO:0000256" key="1">
    <source>
        <dbReference type="SAM" id="Phobius"/>
    </source>
</evidence>
<reference evidence="2" key="1">
    <citation type="submission" date="2021-02" db="EMBL/GenBank/DDBJ databases">
        <authorList>
            <person name="Vanwijnsberghe S."/>
        </authorList>
    </citation>
    <scope>NUCLEOTIDE SEQUENCE</scope>
    <source>
        <strain evidence="2">R-70211</strain>
    </source>
</reference>
<dbReference type="AlphaFoldDB" id="A0A9N8N290"/>
<comment type="caution">
    <text evidence="2">The sequence shown here is derived from an EMBL/GenBank/DDBJ whole genome shotgun (WGS) entry which is preliminary data.</text>
</comment>
<keyword evidence="1" id="KW-0812">Transmembrane</keyword>
<feature type="transmembrane region" description="Helical" evidence="1">
    <location>
        <begin position="63"/>
        <end position="82"/>
    </location>
</feature>
<keyword evidence="1" id="KW-0472">Membrane</keyword>
<evidence type="ECO:0000313" key="3">
    <source>
        <dbReference type="Proteomes" id="UP000675121"/>
    </source>
</evidence>
<sequence>MLPWKPRVRRNEPSELDKLRFDYAWKWFSFHAEQRTKMFNFMLVGLGALATVVVTAINDHLVLVARFACGLGFVIALVFWRLDGRNRTLYDYAGDILIDLEDKVIFGQGRTLKNRDKKIVTYGIYQRVKLLNELNEIKPWWKRRLLITWAGVAGIVEGKHRHLMPAVALMFAIFFAIVFVKATTFSEVVKNTPTGCCTDSSCDPACHIGFTWPPIAPAPPPPQMVPQATLVSSVKFTGFEKGLNLLECDEHDNADKLNQLRAAIHDAQKLKLRVVVFLIGSTDRTPLSRELRKQFESNAGLARARVSTVERCLDARQESDAQPQSTQPEMVRLVSGPSYVPPSQEPAEVVKEMMAADRGVAVLVMGFPMGIASTQQ</sequence>
<feature type="transmembrane region" description="Helical" evidence="1">
    <location>
        <begin position="38"/>
        <end position="57"/>
    </location>
</feature>
<keyword evidence="1" id="KW-1133">Transmembrane helix</keyword>